<protein>
    <submittedName>
        <fullName evidence="1">Uncharacterized protein</fullName>
    </submittedName>
</protein>
<keyword evidence="2" id="KW-1185">Reference proteome</keyword>
<dbReference type="EMBL" id="JRKL02000845">
    <property type="protein sequence ID" value="KAF3967835.1"/>
    <property type="molecule type" value="Genomic_DNA"/>
</dbReference>
<proteinExistence type="predicted"/>
<sequence>MHYPQVQSWSGDASSTIQSALYAQVTVRMFYMPCGPVRLCHKCGKKIRNGALDKLQEETNSDFHHRGSLWTRLCRQ</sequence>
<evidence type="ECO:0000313" key="2">
    <source>
        <dbReference type="Proteomes" id="UP000737018"/>
    </source>
</evidence>
<dbReference type="AlphaFoldDB" id="A0A8J4RKF9"/>
<comment type="caution">
    <text evidence="1">The sequence shown here is derived from an EMBL/GenBank/DDBJ whole genome shotgun (WGS) entry which is preliminary data.</text>
</comment>
<dbReference type="Proteomes" id="UP000737018">
    <property type="component" value="Unassembled WGS sequence"/>
</dbReference>
<name>A0A8J4RKF9_9ROSI</name>
<reference evidence="1" key="1">
    <citation type="submission" date="2020-03" db="EMBL/GenBank/DDBJ databases">
        <title>Castanea mollissima Vanexum genome sequencing.</title>
        <authorList>
            <person name="Staton M."/>
        </authorList>
    </citation>
    <scope>NUCLEOTIDE SEQUENCE</scope>
    <source>
        <tissue evidence="1">Leaf</tissue>
    </source>
</reference>
<organism evidence="1 2">
    <name type="scientific">Castanea mollissima</name>
    <name type="common">Chinese chestnut</name>
    <dbReference type="NCBI Taxonomy" id="60419"/>
    <lineage>
        <taxon>Eukaryota</taxon>
        <taxon>Viridiplantae</taxon>
        <taxon>Streptophyta</taxon>
        <taxon>Embryophyta</taxon>
        <taxon>Tracheophyta</taxon>
        <taxon>Spermatophyta</taxon>
        <taxon>Magnoliopsida</taxon>
        <taxon>eudicotyledons</taxon>
        <taxon>Gunneridae</taxon>
        <taxon>Pentapetalae</taxon>
        <taxon>rosids</taxon>
        <taxon>fabids</taxon>
        <taxon>Fagales</taxon>
        <taxon>Fagaceae</taxon>
        <taxon>Castanea</taxon>
    </lineage>
</organism>
<gene>
    <name evidence="1" type="ORF">CMV_008209</name>
</gene>
<accession>A0A8J4RKF9</accession>
<dbReference type="OrthoDB" id="1781433at2759"/>
<evidence type="ECO:0000313" key="1">
    <source>
        <dbReference type="EMBL" id="KAF3967835.1"/>
    </source>
</evidence>